<feature type="compositionally biased region" description="Acidic residues" evidence="1">
    <location>
        <begin position="75"/>
        <end position="85"/>
    </location>
</feature>
<organism evidence="2 3">
    <name type="scientific">Datura stramonium</name>
    <name type="common">Jimsonweed</name>
    <name type="synonym">Common thornapple</name>
    <dbReference type="NCBI Taxonomy" id="4076"/>
    <lineage>
        <taxon>Eukaryota</taxon>
        <taxon>Viridiplantae</taxon>
        <taxon>Streptophyta</taxon>
        <taxon>Embryophyta</taxon>
        <taxon>Tracheophyta</taxon>
        <taxon>Spermatophyta</taxon>
        <taxon>Magnoliopsida</taxon>
        <taxon>eudicotyledons</taxon>
        <taxon>Gunneridae</taxon>
        <taxon>Pentapetalae</taxon>
        <taxon>asterids</taxon>
        <taxon>lamiids</taxon>
        <taxon>Solanales</taxon>
        <taxon>Solanaceae</taxon>
        <taxon>Solanoideae</taxon>
        <taxon>Datureae</taxon>
        <taxon>Datura</taxon>
    </lineage>
</organism>
<proteinExistence type="predicted"/>
<accession>A0ABS8VPY0</accession>
<sequence>MAPKFNKAKGVASSSHGNKSSRRTQEEPVEDESMLQQPPRHYGLHWVTEQEGFEEPFDDDDATDEEQVRVNSNFESDDDGDDFEMGEAIFAHTDDED</sequence>
<protein>
    <submittedName>
        <fullName evidence="2">Uncharacterized protein</fullName>
    </submittedName>
</protein>
<dbReference type="EMBL" id="JACEIK010005574">
    <property type="protein sequence ID" value="MCE0481829.1"/>
    <property type="molecule type" value="Genomic_DNA"/>
</dbReference>
<gene>
    <name evidence="2" type="ORF">HAX54_039912</name>
</gene>
<feature type="region of interest" description="Disordered" evidence="1">
    <location>
        <begin position="1"/>
        <end position="97"/>
    </location>
</feature>
<dbReference type="Proteomes" id="UP000823775">
    <property type="component" value="Unassembled WGS sequence"/>
</dbReference>
<feature type="compositionally biased region" description="Acidic residues" evidence="1">
    <location>
        <begin position="51"/>
        <end position="65"/>
    </location>
</feature>
<keyword evidence="3" id="KW-1185">Reference proteome</keyword>
<evidence type="ECO:0000313" key="2">
    <source>
        <dbReference type="EMBL" id="MCE0481829.1"/>
    </source>
</evidence>
<evidence type="ECO:0000313" key="3">
    <source>
        <dbReference type="Proteomes" id="UP000823775"/>
    </source>
</evidence>
<evidence type="ECO:0000256" key="1">
    <source>
        <dbReference type="SAM" id="MobiDB-lite"/>
    </source>
</evidence>
<reference evidence="2 3" key="1">
    <citation type="journal article" date="2021" name="BMC Genomics">
        <title>Datura genome reveals duplications of psychoactive alkaloid biosynthetic genes and high mutation rate following tissue culture.</title>
        <authorList>
            <person name="Rajewski A."/>
            <person name="Carter-House D."/>
            <person name="Stajich J."/>
            <person name="Litt A."/>
        </authorList>
    </citation>
    <scope>NUCLEOTIDE SEQUENCE [LARGE SCALE GENOMIC DNA]</scope>
    <source>
        <strain evidence="2">AR-01</strain>
    </source>
</reference>
<name>A0ABS8VPY0_DATST</name>
<comment type="caution">
    <text evidence="2">The sequence shown here is derived from an EMBL/GenBank/DDBJ whole genome shotgun (WGS) entry which is preliminary data.</text>
</comment>